<evidence type="ECO:0000313" key="2">
    <source>
        <dbReference type="EMBL" id="GGX99291.1"/>
    </source>
</evidence>
<sequence>MGRQKQGKQHGERPPTPADGVHETLFIVARAEWLGYITGQGDHPLGYATVGEDYDTVMASVAGFADHRKQDDGTWLPSLDTRDGRPGRTLQPHEPVTTLHRSVTIASFLADSSLPPEAVVLHTIGMDPYRFLAVYREQHPHQTPVASRMWTGIQNVRMTPVPSS</sequence>
<feature type="region of interest" description="Disordered" evidence="1">
    <location>
        <begin position="1"/>
        <end position="21"/>
    </location>
</feature>
<evidence type="ECO:0000313" key="3">
    <source>
        <dbReference type="Proteomes" id="UP000619244"/>
    </source>
</evidence>
<feature type="region of interest" description="Disordered" evidence="1">
    <location>
        <begin position="71"/>
        <end position="92"/>
    </location>
</feature>
<dbReference type="EMBL" id="BMVU01000041">
    <property type="protein sequence ID" value="GGX99291.1"/>
    <property type="molecule type" value="Genomic_DNA"/>
</dbReference>
<comment type="caution">
    <text evidence="2">The sequence shown here is derived from an EMBL/GenBank/DDBJ whole genome shotgun (WGS) entry which is preliminary data.</text>
</comment>
<evidence type="ECO:0000256" key="1">
    <source>
        <dbReference type="SAM" id="MobiDB-lite"/>
    </source>
</evidence>
<reference evidence="2" key="2">
    <citation type="submission" date="2020-09" db="EMBL/GenBank/DDBJ databases">
        <authorList>
            <person name="Sun Q."/>
            <person name="Ohkuma M."/>
        </authorList>
    </citation>
    <scope>NUCLEOTIDE SEQUENCE</scope>
    <source>
        <strain evidence="2">JCM 4790</strain>
    </source>
</reference>
<name>A0A918U659_9ACTN</name>
<organism evidence="2 3">
    <name type="scientific">Streptomyces minutiscleroticus</name>
    <dbReference type="NCBI Taxonomy" id="68238"/>
    <lineage>
        <taxon>Bacteria</taxon>
        <taxon>Bacillati</taxon>
        <taxon>Actinomycetota</taxon>
        <taxon>Actinomycetes</taxon>
        <taxon>Kitasatosporales</taxon>
        <taxon>Streptomycetaceae</taxon>
        <taxon>Streptomyces</taxon>
    </lineage>
</organism>
<proteinExistence type="predicted"/>
<keyword evidence="3" id="KW-1185">Reference proteome</keyword>
<gene>
    <name evidence="2" type="ORF">GCM10010358_61150</name>
</gene>
<dbReference type="Proteomes" id="UP000619244">
    <property type="component" value="Unassembled WGS sequence"/>
</dbReference>
<accession>A0A918U659</accession>
<dbReference type="RefSeq" id="WP_190193574.1">
    <property type="nucleotide sequence ID" value="NZ_BMVU01000041.1"/>
</dbReference>
<reference evidence="2" key="1">
    <citation type="journal article" date="2014" name="Int. J. Syst. Evol. Microbiol.">
        <title>Complete genome sequence of Corynebacterium casei LMG S-19264T (=DSM 44701T), isolated from a smear-ripened cheese.</title>
        <authorList>
            <consortium name="US DOE Joint Genome Institute (JGI-PGF)"/>
            <person name="Walter F."/>
            <person name="Albersmeier A."/>
            <person name="Kalinowski J."/>
            <person name="Ruckert C."/>
        </authorList>
    </citation>
    <scope>NUCLEOTIDE SEQUENCE</scope>
    <source>
        <strain evidence="2">JCM 4790</strain>
    </source>
</reference>
<dbReference type="AlphaFoldDB" id="A0A918U659"/>
<protein>
    <submittedName>
        <fullName evidence="2">Uncharacterized protein</fullName>
    </submittedName>
</protein>